<feature type="transmembrane region" description="Helical" evidence="7">
    <location>
        <begin position="44"/>
        <end position="73"/>
    </location>
</feature>
<evidence type="ECO:0008006" key="11">
    <source>
        <dbReference type="Google" id="ProtNLM"/>
    </source>
</evidence>
<feature type="transmembrane region" description="Helical" evidence="7">
    <location>
        <begin position="85"/>
        <end position="102"/>
    </location>
</feature>
<dbReference type="Gene3D" id="1.20.1630.10">
    <property type="entry name" value="Formate dehydrogenase/DMSO reductase domain"/>
    <property type="match status" value="1"/>
</dbReference>
<feature type="transmembrane region" description="Helical" evidence="7">
    <location>
        <begin position="12"/>
        <end position="32"/>
    </location>
</feature>
<evidence type="ECO:0000256" key="2">
    <source>
        <dbReference type="ARBA" id="ARBA00008929"/>
    </source>
</evidence>
<dbReference type="InterPro" id="IPR005614">
    <property type="entry name" value="NrfD-like"/>
</dbReference>
<dbReference type="STRING" id="472963.BKP45_11025"/>
<keyword evidence="6 7" id="KW-0472">Membrane</keyword>
<protein>
    <recommendedName>
        <fullName evidence="11">Polysulfide reductase</fullName>
    </recommendedName>
</protein>
<comment type="caution">
    <text evidence="8">The sequence shown here is derived from an EMBL/GenBank/DDBJ whole genome shotgun (WGS) entry which is preliminary data.</text>
</comment>
<feature type="transmembrane region" description="Helical" evidence="7">
    <location>
        <begin position="154"/>
        <end position="178"/>
    </location>
</feature>
<evidence type="ECO:0000256" key="4">
    <source>
        <dbReference type="ARBA" id="ARBA00022692"/>
    </source>
</evidence>
<dbReference type="PANTHER" id="PTHR34856:SF2">
    <property type="entry name" value="PROTEIN NRFD"/>
    <property type="match status" value="1"/>
</dbReference>
<comment type="subcellular location">
    <subcellularLocation>
        <location evidence="1">Cell membrane</location>
        <topology evidence="1">Multi-pass membrane protein</topology>
    </subcellularLocation>
</comment>
<evidence type="ECO:0000313" key="8">
    <source>
        <dbReference type="EMBL" id="OIJ18121.1"/>
    </source>
</evidence>
<feature type="transmembrane region" description="Helical" evidence="7">
    <location>
        <begin position="122"/>
        <end position="142"/>
    </location>
</feature>
<evidence type="ECO:0000313" key="10">
    <source>
        <dbReference type="Proteomes" id="UP000180057"/>
    </source>
</evidence>
<dbReference type="InterPro" id="IPR052049">
    <property type="entry name" value="Electron_transfer_protein"/>
</dbReference>
<keyword evidence="5 7" id="KW-1133">Transmembrane helix</keyword>
<evidence type="ECO:0000313" key="9">
    <source>
        <dbReference type="EMBL" id="OIJ19600.1"/>
    </source>
</evidence>
<sequence length="381" mass="41211">MTAKQLTKGLPVVILASIVLAIGIFSMGNTIVQGQVVFGSTDQVPWNILIVAYVFLALAASGMCLVSTFGHALGFKRFEIISKRSLYLAISVLLPALLVLAMDLGRLDRVFYFITSPNLQAPMWWMGATYGIYVVVLLFEFFSVQTGNEKAVKVASYITLCGAVAATSILGGIFAVVIQRPLWFGGATSVYFVLSALITGIATLLIATVLTYKVAKDEVNFQLQEVLSYLGKAMAILLAVALGFHAWRLITLFYVGSENFTMILNGTYSVAFWGVVIALGLVIPIFMLMKNRTPGKLVLAGLLVLVGMFVDKYIMVIGGQLVQPYGEVAIYTSTFTEWAIIAGGIAAAVLIYMFGVKKFSLDAYGHEDTKVIRSANPSKIG</sequence>
<evidence type="ECO:0000256" key="6">
    <source>
        <dbReference type="ARBA" id="ARBA00023136"/>
    </source>
</evidence>
<dbReference type="RefSeq" id="WP_071389739.1">
    <property type="nucleotide sequence ID" value="NZ_MLQS01000017.1"/>
</dbReference>
<dbReference type="GO" id="GO:0005886">
    <property type="term" value="C:plasma membrane"/>
    <property type="evidence" value="ECO:0007669"/>
    <property type="project" value="UniProtKB-SubCell"/>
</dbReference>
<feature type="transmembrane region" description="Helical" evidence="7">
    <location>
        <begin position="338"/>
        <end position="356"/>
    </location>
</feature>
<accession>A0A1S2M0A0</accession>
<dbReference type="AlphaFoldDB" id="A0A1S2M0A0"/>
<organism evidence="8 10">
    <name type="scientific">Anaerobacillus alkalidiazotrophicus</name>
    <dbReference type="NCBI Taxonomy" id="472963"/>
    <lineage>
        <taxon>Bacteria</taxon>
        <taxon>Bacillati</taxon>
        <taxon>Bacillota</taxon>
        <taxon>Bacilli</taxon>
        <taxon>Bacillales</taxon>
        <taxon>Bacillaceae</taxon>
        <taxon>Anaerobacillus</taxon>
    </lineage>
</organism>
<evidence type="ECO:0000256" key="5">
    <source>
        <dbReference type="ARBA" id="ARBA00022989"/>
    </source>
</evidence>
<keyword evidence="3" id="KW-1003">Cell membrane</keyword>
<dbReference type="EMBL" id="MLQS01000017">
    <property type="protein sequence ID" value="OIJ19600.1"/>
    <property type="molecule type" value="Genomic_DNA"/>
</dbReference>
<dbReference type="Pfam" id="PF03916">
    <property type="entry name" value="NrfD"/>
    <property type="match status" value="1"/>
</dbReference>
<dbReference type="EMBL" id="MLQS01000030">
    <property type="protein sequence ID" value="OIJ18121.1"/>
    <property type="molecule type" value="Genomic_DNA"/>
</dbReference>
<name>A0A1S2M0A0_9BACI</name>
<evidence type="ECO:0000256" key="3">
    <source>
        <dbReference type="ARBA" id="ARBA00022475"/>
    </source>
</evidence>
<evidence type="ECO:0000256" key="1">
    <source>
        <dbReference type="ARBA" id="ARBA00004651"/>
    </source>
</evidence>
<dbReference type="Proteomes" id="UP000180057">
    <property type="component" value="Unassembled WGS sequence"/>
</dbReference>
<evidence type="ECO:0000256" key="7">
    <source>
        <dbReference type="SAM" id="Phobius"/>
    </source>
</evidence>
<feature type="transmembrane region" description="Helical" evidence="7">
    <location>
        <begin position="233"/>
        <end position="256"/>
    </location>
</feature>
<reference evidence="8 10" key="1">
    <citation type="submission" date="2016-10" db="EMBL/GenBank/DDBJ databases">
        <title>Draft genome sequences of four alkaliphilic bacteria belonging to the Anaerobacillus genus.</title>
        <authorList>
            <person name="Bassil N.M."/>
            <person name="Lloyd J.R."/>
        </authorList>
    </citation>
    <scope>NUCLEOTIDE SEQUENCE [LARGE SCALE GENOMIC DNA]</scope>
    <source>
        <strain evidence="8 10">DSM 22531</strain>
    </source>
</reference>
<keyword evidence="4 7" id="KW-0812">Transmembrane</keyword>
<gene>
    <name evidence="9" type="ORF">BKP45_11025</name>
    <name evidence="8" type="ORF">BKP45_16740</name>
</gene>
<feature type="transmembrane region" description="Helical" evidence="7">
    <location>
        <begin position="190"/>
        <end position="212"/>
    </location>
</feature>
<feature type="transmembrane region" description="Helical" evidence="7">
    <location>
        <begin position="268"/>
        <end position="288"/>
    </location>
</feature>
<keyword evidence="10" id="KW-1185">Reference proteome</keyword>
<feature type="transmembrane region" description="Helical" evidence="7">
    <location>
        <begin position="297"/>
        <end position="318"/>
    </location>
</feature>
<comment type="similarity">
    <text evidence="2">Belongs to the NrfD family.</text>
</comment>
<proteinExistence type="inferred from homology"/>
<dbReference type="PANTHER" id="PTHR34856">
    <property type="entry name" value="PROTEIN NRFD"/>
    <property type="match status" value="1"/>
</dbReference>
<dbReference type="OrthoDB" id="9772767at2"/>